<proteinExistence type="predicted"/>
<reference evidence="2 3" key="1">
    <citation type="submission" date="2019-03" db="EMBL/GenBank/DDBJ databases">
        <title>Genomic Encyclopedia of Type Strains, Phase IV (KMG-IV): sequencing the most valuable type-strain genomes for metagenomic binning, comparative biology and taxonomic classification.</title>
        <authorList>
            <person name="Goeker M."/>
        </authorList>
    </citation>
    <scope>NUCLEOTIDE SEQUENCE [LARGE SCALE GENOMIC DNA]</scope>
    <source>
        <strain evidence="2 3">DSM 29481</strain>
    </source>
</reference>
<dbReference type="Proteomes" id="UP000295773">
    <property type="component" value="Unassembled WGS sequence"/>
</dbReference>
<gene>
    <name evidence="2" type="ORF">EDD61_104108</name>
</gene>
<dbReference type="AlphaFoldDB" id="A0A4R3TLM5"/>
<accession>A0A4R3TLM5</accession>
<evidence type="ECO:0000256" key="1">
    <source>
        <dbReference type="SAM" id="Phobius"/>
    </source>
</evidence>
<sequence length="284" mass="32071">MKSGITWFYRIALLCCITLFGGYTFCSRMIQHSMVHVVLNQIHIEKKLAERLNSINFPKAEEESEKLTKILEDIVNDEEVLAVLNVYTEAFVADIVKDTQSETTMKINETLKQQANQHASELSLFTEGLLSEKEVSAIMTTVIDAMDVQALYDVSLHIMKEELSDVQLTAFKILYFLKGDICHYISQLGMLLCSLLLVMQKKGLRGLTMVWLSGCLLMFVVSQTIPQLLAHVFANTKVAAALQDNIAQLERYTLILGAITLLLACLMMITAFFRKKILHKKDIA</sequence>
<keyword evidence="1" id="KW-0812">Transmembrane</keyword>
<evidence type="ECO:0000313" key="2">
    <source>
        <dbReference type="EMBL" id="TCU62469.1"/>
    </source>
</evidence>
<protein>
    <submittedName>
        <fullName evidence="2">Uncharacterized protein</fullName>
    </submittedName>
</protein>
<feature type="transmembrane region" description="Helical" evidence="1">
    <location>
        <begin position="254"/>
        <end position="273"/>
    </location>
</feature>
<keyword evidence="3" id="KW-1185">Reference proteome</keyword>
<dbReference type="EMBL" id="SMBP01000004">
    <property type="protein sequence ID" value="TCU62469.1"/>
    <property type="molecule type" value="Genomic_DNA"/>
</dbReference>
<keyword evidence="1" id="KW-1133">Transmembrane helix</keyword>
<dbReference type="RefSeq" id="WP_117547843.1">
    <property type="nucleotide sequence ID" value="NZ_JADPGE010000044.1"/>
</dbReference>
<keyword evidence="1" id="KW-0472">Membrane</keyword>
<name>A0A4R3TLM5_9FIRM</name>
<comment type="caution">
    <text evidence="2">The sequence shown here is derived from an EMBL/GenBank/DDBJ whole genome shotgun (WGS) entry which is preliminary data.</text>
</comment>
<organism evidence="2 3">
    <name type="scientific">Longicatena caecimuris</name>
    <dbReference type="NCBI Taxonomy" id="1796635"/>
    <lineage>
        <taxon>Bacteria</taxon>
        <taxon>Bacillati</taxon>
        <taxon>Bacillota</taxon>
        <taxon>Erysipelotrichia</taxon>
        <taxon>Erysipelotrichales</taxon>
        <taxon>Erysipelotrichaceae</taxon>
        <taxon>Longicatena</taxon>
    </lineage>
</organism>
<evidence type="ECO:0000313" key="3">
    <source>
        <dbReference type="Proteomes" id="UP000295773"/>
    </source>
</evidence>
<feature type="transmembrane region" description="Helical" evidence="1">
    <location>
        <begin position="210"/>
        <end position="234"/>
    </location>
</feature>